<keyword evidence="1" id="KW-0472">Membrane</keyword>
<accession>I7GLT6</accession>
<dbReference type="EMBL" id="AB171597">
    <property type="protein sequence ID" value="BAE88660.1"/>
    <property type="molecule type" value="mRNA"/>
</dbReference>
<keyword evidence="1" id="KW-1133">Transmembrane helix</keyword>
<name>I7GLT6_MACFA</name>
<protein>
    <submittedName>
        <fullName evidence="2">Macaca fascicularis brain cDNA clone: QflA-16191, similar to human hypothetical protein FLJ23754 (FLJ23754), mRNA, RefSeq: NM_152675.1</fullName>
    </submittedName>
</protein>
<feature type="transmembrane region" description="Helical" evidence="1">
    <location>
        <begin position="20"/>
        <end position="41"/>
    </location>
</feature>
<keyword evidence="1" id="KW-0812">Transmembrane</keyword>
<proteinExistence type="evidence at transcript level"/>
<dbReference type="AlphaFoldDB" id="I7GLT6"/>
<evidence type="ECO:0000256" key="1">
    <source>
        <dbReference type="SAM" id="Phobius"/>
    </source>
</evidence>
<sequence length="43" mass="4778">MIESVVEALLNFSGVLYSSAPGYLLGSFLFYVSIYLLHLLFCS</sequence>
<reference evidence="2" key="1">
    <citation type="journal article" date="2007" name="PLoS Biol.">
        <title>Rate of evolution in brain-expressed genes in humans and other primates.</title>
        <authorList>
            <person name="Wang H.-Y."/>
            <person name="Chien H.-C."/>
            <person name="Osada N."/>
            <person name="Hashimoto K."/>
            <person name="Sugano S."/>
            <person name="Gojobori T."/>
            <person name="Chou C.-K."/>
            <person name="Tsai S.-F."/>
            <person name="Wu C.-I."/>
            <person name="Shen C.-K.J."/>
        </authorList>
    </citation>
    <scope>NUCLEOTIDE SEQUENCE</scope>
</reference>
<organism evidence="2">
    <name type="scientific">Macaca fascicularis</name>
    <name type="common">Crab-eating macaque</name>
    <name type="synonym">Cynomolgus monkey</name>
    <dbReference type="NCBI Taxonomy" id="9541"/>
    <lineage>
        <taxon>Eukaryota</taxon>
        <taxon>Metazoa</taxon>
        <taxon>Chordata</taxon>
        <taxon>Craniata</taxon>
        <taxon>Vertebrata</taxon>
        <taxon>Euteleostomi</taxon>
        <taxon>Mammalia</taxon>
        <taxon>Eutheria</taxon>
        <taxon>Euarchontoglires</taxon>
        <taxon>Primates</taxon>
        <taxon>Haplorrhini</taxon>
        <taxon>Catarrhini</taxon>
        <taxon>Cercopithecidae</taxon>
        <taxon>Cercopithecinae</taxon>
        <taxon>Macaca</taxon>
    </lineage>
</organism>
<evidence type="ECO:0000313" key="2">
    <source>
        <dbReference type="EMBL" id="BAE88660.1"/>
    </source>
</evidence>